<keyword evidence="3" id="KW-1185">Reference proteome</keyword>
<evidence type="ECO:0000313" key="3">
    <source>
        <dbReference type="Proteomes" id="UP000545507"/>
    </source>
</evidence>
<organism evidence="2 3">
    <name type="scientific">Hydrogenophaga aromaticivorans</name>
    <dbReference type="NCBI Taxonomy" id="2610898"/>
    <lineage>
        <taxon>Bacteria</taxon>
        <taxon>Pseudomonadati</taxon>
        <taxon>Pseudomonadota</taxon>
        <taxon>Betaproteobacteria</taxon>
        <taxon>Burkholderiales</taxon>
        <taxon>Comamonadaceae</taxon>
        <taxon>Hydrogenophaga</taxon>
    </lineage>
</organism>
<accession>A0A7Y8KZR0</accession>
<dbReference type="AlphaFoldDB" id="A0A7Y8KZR0"/>
<feature type="compositionally biased region" description="Low complexity" evidence="1">
    <location>
        <begin position="54"/>
        <end position="63"/>
    </location>
</feature>
<dbReference type="Proteomes" id="UP000545507">
    <property type="component" value="Unassembled WGS sequence"/>
</dbReference>
<reference evidence="2 3" key="1">
    <citation type="submission" date="2019-09" db="EMBL/GenBank/DDBJ databases">
        <title>Hydrogenophaga aromatica sp. nov., isolated from a para-xylene-degrading enrichment culture.</title>
        <authorList>
            <person name="Tancsics A."/>
            <person name="Banerjee S."/>
        </authorList>
    </citation>
    <scope>NUCLEOTIDE SEQUENCE [LARGE SCALE GENOMIC DNA]</scope>
    <source>
        <strain evidence="2 3">D2P1</strain>
    </source>
</reference>
<proteinExistence type="predicted"/>
<evidence type="ECO:0000313" key="2">
    <source>
        <dbReference type="EMBL" id="NWF48299.1"/>
    </source>
</evidence>
<dbReference type="EMBL" id="VYGV01000026">
    <property type="protein sequence ID" value="NWF48299.1"/>
    <property type="molecule type" value="Genomic_DNA"/>
</dbReference>
<dbReference type="RefSeq" id="WP_177138852.1">
    <property type="nucleotide sequence ID" value="NZ_VYGV01000026.1"/>
</dbReference>
<protein>
    <submittedName>
        <fullName evidence="2">Uncharacterized protein</fullName>
    </submittedName>
</protein>
<feature type="region of interest" description="Disordered" evidence="1">
    <location>
        <begin position="27"/>
        <end position="63"/>
    </location>
</feature>
<evidence type="ECO:0000256" key="1">
    <source>
        <dbReference type="SAM" id="MobiDB-lite"/>
    </source>
</evidence>
<feature type="compositionally biased region" description="Basic and acidic residues" evidence="1">
    <location>
        <begin position="1"/>
        <end position="17"/>
    </location>
</feature>
<gene>
    <name evidence="2" type="ORF">F3K02_24040</name>
</gene>
<feature type="region of interest" description="Disordered" evidence="1">
    <location>
        <begin position="1"/>
        <end position="20"/>
    </location>
</feature>
<sequence>MTREKTAHIEPSRHSTDEVDEFLDMVEDNIEDAPGAGSPAIKPNPDLDDDGKPTTDTPKNPRI</sequence>
<comment type="caution">
    <text evidence="2">The sequence shown here is derived from an EMBL/GenBank/DDBJ whole genome shotgun (WGS) entry which is preliminary data.</text>
</comment>
<name>A0A7Y8KZR0_9BURK</name>